<dbReference type="PANTHER" id="PTHR23502:SF51">
    <property type="entry name" value="QUINIDINE RESISTANCE PROTEIN 1-RELATED"/>
    <property type="match status" value="1"/>
</dbReference>
<evidence type="ECO:0000256" key="3">
    <source>
        <dbReference type="ARBA" id="ARBA00022692"/>
    </source>
</evidence>
<dbReference type="GO" id="GO:0140115">
    <property type="term" value="P:export across plasma membrane"/>
    <property type="evidence" value="ECO:0007669"/>
    <property type="project" value="UniProtKB-ARBA"/>
</dbReference>
<dbReference type="Pfam" id="PF07690">
    <property type="entry name" value="MFS_1"/>
    <property type="match status" value="1"/>
</dbReference>
<feature type="transmembrane region" description="Helical" evidence="7">
    <location>
        <begin position="44"/>
        <end position="65"/>
    </location>
</feature>
<evidence type="ECO:0000256" key="1">
    <source>
        <dbReference type="ARBA" id="ARBA00004141"/>
    </source>
</evidence>
<evidence type="ECO:0000256" key="2">
    <source>
        <dbReference type="ARBA" id="ARBA00022448"/>
    </source>
</evidence>
<dbReference type="Proteomes" id="UP000799118">
    <property type="component" value="Unassembled WGS sequence"/>
</dbReference>
<keyword evidence="4 7" id="KW-1133">Transmembrane helix</keyword>
<dbReference type="PANTHER" id="PTHR23502">
    <property type="entry name" value="MAJOR FACILITATOR SUPERFAMILY"/>
    <property type="match status" value="1"/>
</dbReference>
<dbReference type="AlphaFoldDB" id="A0A6A4GGB8"/>
<evidence type="ECO:0000313" key="10">
    <source>
        <dbReference type="Proteomes" id="UP000799118"/>
    </source>
</evidence>
<keyword evidence="2" id="KW-0813">Transport</keyword>
<feature type="transmembrane region" description="Helical" evidence="7">
    <location>
        <begin position="373"/>
        <end position="390"/>
    </location>
</feature>
<keyword evidence="10" id="KW-1185">Reference proteome</keyword>
<organism evidence="9 10">
    <name type="scientific">Gymnopus androsaceus JB14</name>
    <dbReference type="NCBI Taxonomy" id="1447944"/>
    <lineage>
        <taxon>Eukaryota</taxon>
        <taxon>Fungi</taxon>
        <taxon>Dikarya</taxon>
        <taxon>Basidiomycota</taxon>
        <taxon>Agaricomycotina</taxon>
        <taxon>Agaricomycetes</taxon>
        <taxon>Agaricomycetidae</taxon>
        <taxon>Agaricales</taxon>
        <taxon>Marasmiineae</taxon>
        <taxon>Omphalotaceae</taxon>
        <taxon>Gymnopus</taxon>
    </lineage>
</organism>
<dbReference type="InterPro" id="IPR020846">
    <property type="entry name" value="MFS_dom"/>
</dbReference>
<evidence type="ECO:0000259" key="8">
    <source>
        <dbReference type="PROSITE" id="PS50850"/>
    </source>
</evidence>
<evidence type="ECO:0000313" key="9">
    <source>
        <dbReference type="EMBL" id="KAE9384510.1"/>
    </source>
</evidence>
<evidence type="ECO:0000256" key="6">
    <source>
        <dbReference type="ARBA" id="ARBA00023180"/>
    </source>
</evidence>
<dbReference type="Gene3D" id="1.20.1250.20">
    <property type="entry name" value="MFS general substrate transporter like domains"/>
    <property type="match status" value="1"/>
</dbReference>
<dbReference type="PROSITE" id="PS50850">
    <property type="entry name" value="MFS"/>
    <property type="match status" value="1"/>
</dbReference>
<dbReference type="GO" id="GO:0005886">
    <property type="term" value="C:plasma membrane"/>
    <property type="evidence" value="ECO:0007669"/>
    <property type="project" value="TreeGrafter"/>
</dbReference>
<sequence>MHSFSLTIMSSESKLEDQTTAVPVETVNQPKERPYSVYSRKEKWFIVSLVSLAGMFSPFTANIYFPAIPTLASAFHKSIEMINLTVTVYMILQGLSPMVFGSLADYHGRRPVFIMCLCVLSLSCVGLALVPTSAYWLLMLLRCVQATGSASTIALGAGVIGDIAVPAERGGFFGFYSLGPMLGPALGPVIGGALAQWSWRSIFWFLCIATGLGCIVMILFLPETLRQMVGDGSIVPGRFHRPLIPIIARRLSKTPSDYPKPPNQKYKNPLLLFRNLDIVMLLVFNGIVYSVYYAVTASISSLFADIYPFLNDTTIGLCYLAIGFGTAIGSVVTGKLLDWDFQRMKKIYISPQEKSESGELADDFPVEKARLRLMPYYMIVLVAAGMGYGWCLEKKVHIAVPLILQFIIGALSISVMNPTQSLILDLVPGQGSSVTACNNIVRCLMGAVAVSVIDLILNRLGPGFTYVLLNGIIVVFMPLLYLVMKLGPIYRRKREAAAHS</sequence>
<dbReference type="GO" id="GO:0015137">
    <property type="term" value="F:citrate transmembrane transporter activity"/>
    <property type="evidence" value="ECO:0007669"/>
    <property type="project" value="UniProtKB-ARBA"/>
</dbReference>
<dbReference type="EMBL" id="ML770132">
    <property type="protein sequence ID" value="KAE9384510.1"/>
    <property type="molecule type" value="Genomic_DNA"/>
</dbReference>
<feature type="transmembrane region" description="Helical" evidence="7">
    <location>
        <begin position="463"/>
        <end position="484"/>
    </location>
</feature>
<keyword evidence="6" id="KW-0325">Glycoprotein</keyword>
<gene>
    <name evidence="9" type="ORF">BT96DRAFT_651951</name>
</gene>
<feature type="transmembrane region" description="Helical" evidence="7">
    <location>
        <begin position="112"/>
        <end position="130"/>
    </location>
</feature>
<evidence type="ECO:0000256" key="5">
    <source>
        <dbReference type="ARBA" id="ARBA00023136"/>
    </source>
</evidence>
<protein>
    <submittedName>
        <fullName evidence="9">MFS general substrate transporter</fullName>
    </submittedName>
</protein>
<feature type="transmembrane region" description="Helical" evidence="7">
    <location>
        <begin position="275"/>
        <end position="294"/>
    </location>
</feature>
<dbReference type="FunFam" id="1.20.1720.10:FF:000009">
    <property type="entry name" value="MFS multidrug transporter"/>
    <property type="match status" value="1"/>
</dbReference>
<dbReference type="FunFam" id="1.20.1250.20:FF:000172">
    <property type="entry name" value="MFS multidrug resistance transporter"/>
    <property type="match status" value="1"/>
</dbReference>
<dbReference type="InterPro" id="IPR036259">
    <property type="entry name" value="MFS_trans_sf"/>
</dbReference>
<dbReference type="OrthoDB" id="440553at2759"/>
<accession>A0A6A4GGB8</accession>
<feature type="transmembrane region" description="Helical" evidence="7">
    <location>
        <begin position="172"/>
        <end position="195"/>
    </location>
</feature>
<name>A0A6A4GGB8_9AGAR</name>
<feature type="domain" description="Major facilitator superfamily (MFS) profile" evidence="8">
    <location>
        <begin position="46"/>
        <end position="488"/>
    </location>
</feature>
<feature type="transmembrane region" description="Helical" evidence="7">
    <location>
        <begin position="314"/>
        <end position="337"/>
    </location>
</feature>
<feature type="transmembrane region" description="Helical" evidence="7">
    <location>
        <begin position="396"/>
        <end position="415"/>
    </location>
</feature>
<comment type="subcellular location">
    <subcellularLocation>
        <location evidence="1">Membrane</location>
        <topology evidence="1">Multi-pass membrane protein</topology>
    </subcellularLocation>
</comment>
<dbReference type="InterPro" id="IPR011701">
    <property type="entry name" value="MFS"/>
</dbReference>
<proteinExistence type="predicted"/>
<feature type="transmembrane region" description="Helical" evidence="7">
    <location>
        <begin position="81"/>
        <end position="100"/>
    </location>
</feature>
<keyword evidence="3 7" id="KW-0812">Transmembrane</keyword>
<reference evidence="9" key="1">
    <citation type="journal article" date="2019" name="Environ. Microbiol.">
        <title>Fungal ecological strategies reflected in gene transcription - a case study of two litter decomposers.</title>
        <authorList>
            <person name="Barbi F."/>
            <person name="Kohler A."/>
            <person name="Barry K."/>
            <person name="Baskaran P."/>
            <person name="Daum C."/>
            <person name="Fauchery L."/>
            <person name="Ihrmark K."/>
            <person name="Kuo A."/>
            <person name="LaButti K."/>
            <person name="Lipzen A."/>
            <person name="Morin E."/>
            <person name="Grigoriev I.V."/>
            <person name="Henrissat B."/>
            <person name="Lindahl B."/>
            <person name="Martin F."/>
        </authorList>
    </citation>
    <scope>NUCLEOTIDE SEQUENCE</scope>
    <source>
        <strain evidence="9">JB14</strain>
    </source>
</reference>
<keyword evidence="5 7" id="KW-0472">Membrane</keyword>
<evidence type="ECO:0000256" key="4">
    <source>
        <dbReference type="ARBA" id="ARBA00022989"/>
    </source>
</evidence>
<evidence type="ECO:0000256" key="7">
    <source>
        <dbReference type="SAM" id="Phobius"/>
    </source>
</evidence>
<feature type="transmembrane region" description="Helical" evidence="7">
    <location>
        <begin position="201"/>
        <end position="221"/>
    </location>
</feature>
<dbReference type="SUPFAM" id="SSF103473">
    <property type="entry name" value="MFS general substrate transporter"/>
    <property type="match status" value="1"/>
</dbReference>